<dbReference type="EMBL" id="JMCC02000066">
    <property type="protein sequence ID" value="KIG14771.1"/>
    <property type="molecule type" value="Genomic_DNA"/>
</dbReference>
<dbReference type="AlphaFoldDB" id="A0A0C2CUG6"/>
<protein>
    <recommendedName>
        <fullName evidence="1">TNase-like domain-containing protein</fullName>
    </recommendedName>
</protein>
<gene>
    <name evidence="2" type="ORF">DB30_06357</name>
</gene>
<dbReference type="Proteomes" id="UP000031599">
    <property type="component" value="Unassembled WGS sequence"/>
</dbReference>
<dbReference type="InterPro" id="IPR016071">
    <property type="entry name" value="Staphylococal_nuclease_OB-fold"/>
</dbReference>
<evidence type="ECO:0000259" key="1">
    <source>
        <dbReference type="PROSITE" id="PS50830"/>
    </source>
</evidence>
<evidence type="ECO:0000313" key="3">
    <source>
        <dbReference type="Proteomes" id="UP000031599"/>
    </source>
</evidence>
<dbReference type="Gene3D" id="2.40.50.90">
    <property type="match status" value="1"/>
</dbReference>
<dbReference type="InterPro" id="IPR035437">
    <property type="entry name" value="SNase_OB-fold_sf"/>
</dbReference>
<comment type="caution">
    <text evidence="2">The sequence shown here is derived from an EMBL/GenBank/DDBJ whole genome shotgun (WGS) entry which is preliminary data.</text>
</comment>
<accession>A0A0C2CUG6</accession>
<name>A0A0C2CUG6_9BACT</name>
<dbReference type="SUPFAM" id="SSF50199">
    <property type="entry name" value="Staphylococcal nuclease"/>
    <property type="match status" value="1"/>
</dbReference>
<proteinExistence type="predicted"/>
<dbReference type="PROSITE" id="PS50830">
    <property type="entry name" value="TNASE_3"/>
    <property type="match status" value="1"/>
</dbReference>
<feature type="domain" description="TNase-like" evidence="1">
    <location>
        <begin position="1"/>
        <end position="107"/>
    </location>
</feature>
<sequence length="107" mass="12224">MIDGDTFDLEIDLGLRVHTNARVRLRGIDTPETYGVPRSSSQWRLGQAAKSFATSWLEQHGPALRVRTYKDRTGKYGRWLVEIEDPDTDEQLNEQLVASGHARVVDW</sequence>
<dbReference type="Pfam" id="PF00565">
    <property type="entry name" value="SNase"/>
    <property type="match status" value="1"/>
</dbReference>
<reference evidence="2 3" key="1">
    <citation type="submission" date="2014-12" db="EMBL/GenBank/DDBJ databases">
        <title>Genome assembly of Enhygromyxa salina DSM 15201.</title>
        <authorList>
            <person name="Sharma G."/>
            <person name="Subramanian S."/>
        </authorList>
    </citation>
    <scope>NUCLEOTIDE SEQUENCE [LARGE SCALE GENOMIC DNA]</scope>
    <source>
        <strain evidence="2 3">DSM 15201</strain>
    </source>
</reference>
<organism evidence="2 3">
    <name type="scientific">Enhygromyxa salina</name>
    <dbReference type="NCBI Taxonomy" id="215803"/>
    <lineage>
        <taxon>Bacteria</taxon>
        <taxon>Pseudomonadati</taxon>
        <taxon>Myxococcota</taxon>
        <taxon>Polyangia</taxon>
        <taxon>Nannocystales</taxon>
        <taxon>Nannocystaceae</taxon>
        <taxon>Enhygromyxa</taxon>
    </lineage>
</organism>
<evidence type="ECO:0000313" key="2">
    <source>
        <dbReference type="EMBL" id="KIG14771.1"/>
    </source>
</evidence>